<accession>A0A8H4VIA8</accession>
<dbReference type="Proteomes" id="UP000521872">
    <property type="component" value="Unassembled WGS sequence"/>
</dbReference>
<evidence type="ECO:0000256" key="1">
    <source>
        <dbReference type="SAM" id="MobiDB-lite"/>
    </source>
</evidence>
<feature type="compositionally biased region" description="Low complexity" evidence="1">
    <location>
        <begin position="301"/>
        <end position="315"/>
    </location>
</feature>
<keyword evidence="2" id="KW-0812">Transmembrane</keyword>
<name>A0A8H4VIA8_9AGAR</name>
<feature type="compositionally biased region" description="Polar residues" evidence="1">
    <location>
        <begin position="265"/>
        <end position="277"/>
    </location>
</feature>
<gene>
    <name evidence="3" type="ORF">D9613_004206</name>
</gene>
<organism evidence="3 4">
    <name type="scientific">Agrocybe pediades</name>
    <dbReference type="NCBI Taxonomy" id="84607"/>
    <lineage>
        <taxon>Eukaryota</taxon>
        <taxon>Fungi</taxon>
        <taxon>Dikarya</taxon>
        <taxon>Basidiomycota</taxon>
        <taxon>Agaricomycotina</taxon>
        <taxon>Agaricomycetes</taxon>
        <taxon>Agaricomycetidae</taxon>
        <taxon>Agaricales</taxon>
        <taxon>Agaricineae</taxon>
        <taxon>Strophariaceae</taxon>
        <taxon>Agrocybe</taxon>
    </lineage>
</organism>
<dbReference type="AlphaFoldDB" id="A0A8H4VIA8"/>
<feature type="compositionally biased region" description="Polar residues" evidence="1">
    <location>
        <begin position="226"/>
        <end position="243"/>
    </location>
</feature>
<feature type="compositionally biased region" description="Low complexity" evidence="1">
    <location>
        <begin position="195"/>
        <end position="210"/>
    </location>
</feature>
<feature type="region of interest" description="Disordered" evidence="1">
    <location>
        <begin position="89"/>
        <end position="131"/>
    </location>
</feature>
<keyword evidence="4" id="KW-1185">Reference proteome</keyword>
<dbReference type="EMBL" id="JAACJL010000057">
    <property type="protein sequence ID" value="KAF4611696.1"/>
    <property type="molecule type" value="Genomic_DNA"/>
</dbReference>
<reference evidence="3 4" key="1">
    <citation type="submission" date="2019-12" db="EMBL/GenBank/DDBJ databases">
        <authorList>
            <person name="Floudas D."/>
            <person name="Bentzer J."/>
            <person name="Ahren D."/>
            <person name="Johansson T."/>
            <person name="Persson P."/>
            <person name="Tunlid A."/>
        </authorList>
    </citation>
    <scope>NUCLEOTIDE SEQUENCE [LARGE SCALE GENOMIC DNA]</scope>
    <source>
        <strain evidence="3 4">CBS 102.39</strain>
    </source>
</reference>
<keyword evidence="2" id="KW-0472">Membrane</keyword>
<feature type="region of interest" description="Disordered" evidence="1">
    <location>
        <begin position="405"/>
        <end position="458"/>
    </location>
</feature>
<feature type="region of interest" description="Disordered" evidence="1">
    <location>
        <begin position="183"/>
        <end position="374"/>
    </location>
</feature>
<feature type="compositionally biased region" description="Polar residues" evidence="1">
    <location>
        <begin position="327"/>
        <end position="356"/>
    </location>
</feature>
<feature type="transmembrane region" description="Helical" evidence="2">
    <location>
        <begin position="53"/>
        <end position="78"/>
    </location>
</feature>
<keyword evidence="2" id="KW-1133">Transmembrane helix</keyword>
<evidence type="ECO:0000256" key="2">
    <source>
        <dbReference type="SAM" id="Phobius"/>
    </source>
</evidence>
<comment type="caution">
    <text evidence="3">The sequence shown here is derived from an EMBL/GenBank/DDBJ whole genome shotgun (WGS) entry which is preliminary data.</text>
</comment>
<protein>
    <submittedName>
        <fullName evidence="3">Uncharacterized protein</fullName>
    </submittedName>
</protein>
<sequence>MPSQLPGPVLSDYSLRFVPFNALLMPRKTLDGSSDAQATSPTMVESPADRASILVFISAHALGSLGFAVSIFAIWFGWLLPAAFTTPGSAAASPTAKEDSAEINKPVSKPRLAARQPRQSAPNTRAKAISPAPIRRASAPVAITPILVPRPEDVPSNPRRVYFKDSILPTVVRRNTMPEPEPVCVGAVPKSGTMSVPSSANNSRSASPVRMSSGAAVEGTEGVLDSDNSPHSSKASLHMQSCLQKFKRRKPVRSDSSEKDKQAGDQASITSTETSVSVKAGKRTSGGGFAAPWVLTRNRPAPDVTVSDSASSSPSRLSFGRRKSPARPSTSPESIPTTNSSSACPDSLLSPTFLSRKSQKRVSAPIPRTSPYGAPYFATPPLLLNNNSTKNYHAYLKSLPQFEDEVQSNLSSEGEGAELSRGRTPSIRRVNLASDPKTSPRRRSASEDWTQRPNSTRS</sequence>
<evidence type="ECO:0000313" key="4">
    <source>
        <dbReference type="Proteomes" id="UP000521872"/>
    </source>
</evidence>
<evidence type="ECO:0000313" key="3">
    <source>
        <dbReference type="EMBL" id="KAF4611696.1"/>
    </source>
</evidence>
<proteinExistence type="predicted"/>
<feature type="compositionally biased region" description="Basic and acidic residues" evidence="1">
    <location>
        <begin position="252"/>
        <end position="263"/>
    </location>
</feature>